<evidence type="ECO:0000313" key="1">
    <source>
        <dbReference type="EMBL" id="KKK63912.1"/>
    </source>
</evidence>
<feature type="non-terminal residue" evidence="1">
    <location>
        <position position="1"/>
    </location>
</feature>
<dbReference type="AlphaFoldDB" id="A0A0F8X4B0"/>
<organism evidence="1">
    <name type="scientific">marine sediment metagenome</name>
    <dbReference type="NCBI Taxonomy" id="412755"/>
    <lineage>
        <taxon>unclassified sequences</taxon>
        <taxon>metagenomes</taxon>
        <taxon>ecological metagenomes</taxon>
    </lineage>
</organism>
<protein>
    <submittedName>
        <fullName evidence="1">Uncharacterized protein</fullName>
    </submittedName>
</protein>
<sequence length="26" mass="3100">LCGELRRYVEKLTVLVDQMYEWAGNI</sequence>
<accession>A0A0F8X4B0</accession>
<reference evidence="1" key="1">
    <citation type="journal article" date="2015" name="Nature">
        <title>Complex archaea that bridge the gap between prokaryotes and eukaryotes.</title>
        <authorList>
            <person name="Spang A."/>
            <person name="Saw J.H."/>
            <person name="Jorgensen S.L."/>
            <person name="Zaremba-Niedzwiedzka K."/>
            <person name="Martijn J."/>
            <person name="Lind A.E."/>
            <person name="van Eijk R."/>
            <person name="Schleper C."/>
            <person name="Guy L."/>
            <person name="Ettema T.J."/>
        </authorList>
    </citation>
    <scope>NUCLEOTIDE SEQUENCE</scope>
</reference>
<proteinExistence type="predicted"/>
<gene>
    <name evidence="1" type="ORF">LCGC14_2989480</name>
</gene>
<name>A0A0F8X4B0_9ZZZZ</name>
<comment type="caution">
    <text evidence="1">The sequence shown here is derived from an EMBL/GenBank/DDBJ whole genome shotgun (WGS) entry which is preliminary data.</text>
</comment>
<dbReference type="EMBL" id="LAZR01061271">
    <property type="protein sequence ID" value="KKK63912.1"/>
    <property type="molecule type" value="Genomic_DNA"/>
</dbReference>